<evidence type="ECO:0000313" key="2">
    <source>
        <dbReference type="EMBL" id="HEC78446.1"/>
    </source>
</evidence>
<dbReference type="SUPFAM" id="SSF53623">
    <property type="entry name" value="MurD-like peptide ligases, catalytic domain"/>
    <property type="match status" value="1"/>
</dbReference>
<dbReference type="Gene3D" id="3.40.1190.10">
    <property type="entry name" value="Mur-like, catalytic domain"/>
    <property type="match status" value="1"/>
</dbReference>
<dbReference type="EMBL" id="DRIG01000053">
    <property type="protein sequence ID" value="HEC78446.1"/>
    <property type="molecule type" value="Genomic_DNA"/>
</dbReference>
<dbReference type="Proteomes" id="UP000885826">
    <property type="component" value="Unassembled WGS sequence"/>
</dbReference>
<comment type="caution">
    <text evidence="2">The sequence shown here is derived from an EMBL/GenBank/DDBJ whole genome shotgun (WGS) entry which is preliminary data.</text>
</comment>
<dbReference type="GO" id="GO:0005524">
    <property type="term" value="F:ATP binding"/>
    <property type="evidence" value="ECO:0007669"/>
    <property type="project" value="InterPro"/>
</dbReference>
<dbReference type="InterPro" id="IPR036565">
    <property type="entry name" value="Mur-like_cat_sf"/>
</dbReference>
<evidence type="ECO:0000313" key="3">
    <source>
        <dbReference type="Proteomes" id="UP000885826"/>
    </source>
</evidence>
<dbReference type="GO" id="GO:0045227">
    <property type="term" value="P:capsule polysaccharide biosynthetic process"/>
    <property type="evidence" value="ECO:0007669"/>
    <property type="project" value="InterPro"/>
</dbReference>
<protein>
    <submittedName>
        <fullName evidence="2">Poly-gamma-glutamate synthase PgsB</fullName>
    </submittedName>
</protein>
<name>A0A9C9K006_UNCW3</name>
<dbReference type="GO" id="GO:0016020">
    <property type="term" value="C:membrane"/>
    <property type="evidence" value="ECO:0007669"/>
    <property type="project" value="InterPro"/>
</dbReference>
<proteinExistence type="predicted"/>
<dbReference type="NCBIfam" id="TIGR04012">
    <property type="entry name" value="poly_gGlu_PgsB"/>
    <property type="match status" value="1"/>
</dbReference>
<dbReference type="Pfam" id="PF08245">
    <property type="entry name" value="Mur_ligase_M"/>
    <property type="match status" value="1"/>
</dbReference>
<dbReference type="InterPro" id="IPR013221">
    <property type="entry name" value="Mur_ligase_cen"/>
</dbReference>
<reference evidence="2" key="1">
    <citation type="journal article" date="2020" name="mSystems">
        <title>Genome- and Community-Level Interaction Insights into Carbon Utilization and Element Cycling Functions of Hydrothermarchaeota in Hydrothermal Sediment.</title>
        <authorList>
            <person name="Zhou Z."/>
            <person name="Liu Y."/>
            <person name="Xu W."/>
            <person name="Pan J."/>
            <person name="Luo Z.H."/>
            <person name="Li M."/>
        </authorList>
    </citation>
    <scope>NUCLEOTIDE SEQUENCE</scope>
    <source>
        <strain evidence="2">HyVt-388</strain>
    </source>
</reference>
<evidence type="ECO:0000259" key="1">
    <source>
        <dbReference type="Pfam" id="PF08245"/>
    </source>
</evidence>
<gene>
    <name evidence="2" type="primary">pgsB</name>
    <name evidence="2" type="ORF">ENI34_04800</name>
</gene>
<dbReference type="GO" id="GO:0016881">
    <property type="term" value="F:acid-amino acid ligase activity"/>
    <property type="evidence" value="ECO:0007669"/>
    <property type="project" value="InterPro"/>
</dbReference>
<dbReference type="AlphaFoldDB" id="A0A9C9K006"/>
<feature type="domain" description="Mur ligase central" evidence="1">
    <location>
        <begin position="39"/>
        <end position="200"/>
    </location>
</feature>
<dbReference type="PRINTS" id="PR01758">
    <property type="entry name" value="CAPSULEPROTB"/>
</dbReference>
<dbReference type="PANTHER" id="PTHR43445:SF1">
    <property type="entry name" value="PGA SYNTHASE CAPB"/>
    <property type="match status" value="1"/>
</dbReference>
<sequence length="391" mass="44389">MLMGIYAVLVLLFLLIGYLITERIIHKKHIQALPIRIWVNGSRGKSSVTRLIAAGLRAKYEKVIAKTTGTAPRFIVDNTTEYPVIRLGLANIREQIRIFKKAIEERPAAVVLECMALRPDLQKIESKQIVEPTAVVITNIRPDHLDVMGPTVKDIAKTFVETIPKNCPLFTNEGELLEKFKKKLKRQNSKLIKADPEKVPDSEVKKFPYWEHKENICLALEVCRYFGVEKKKALQYMQKVTPDPGALRRYKLRLNNQQVLLVNAMAANDPESTHRIWKSLNKDHPEVDILINCRNDRLDRSLQIAELLKNHLNTASRYILTGSGTDILEKRLTKTFDKDKIVNLGGAKPHQTVDAVSQLISDESLLFAIGNTVGYGAELIKEFLKHQEGKC</sequence>
<accession>A0A9C9K006</accession>
<organism evidence="2 3">
    <name type="scientific">candidate division WOR-3 bacterium</name>
    <dbReference type="NCBI Taxonomy" id="2052148"/>
    <lineage>
        <taxon>Bacteria</taxon>
        <taxon>Bacteria division WOR-3</taxon>
    </lineage>
</organism>
<dbReference type="InterPro" id="IPR050061">
    <property type="entry name" value="MurCDEF_pg_biosynth"/>
</dbReference>
<dbReference type="InterPro" id="IPR008337">
    <property type="entry name" value="Capsule_biosynth_CapB"/>
</dbReference>
<dbReference type="PANTHER" id="PTHR43445">
    <property type="entry name" value="UDP-N-ACETYLMURAMATE--L-ALANINE LIGASE-RELATED"/>
    <property type="match status" value="1"/>
</dbReference>